<gene>
    <name evidence="1" type="ORF">LSH36_1755g00025</name>
</gene>
<feature type="non-terminal residue" evidence="1">
    <location>
        <position position="1"/>
    </location>
</feature>
<organism evidence="1 2">
    <name type="scientific">Paralvinella palmiformis</name>
    <dbReference type="NCBI Taxonomy" id="53620"/>
    <lineage>
        <taxon>Eukaryota</taxon>
        <taxon>Metazoa</taxon>
        <taxon>Spiralia</taxon>
        <taxon>Lophotrochozoa</taxon>
        <taxon>Annelida</taxon>
        <taxon>Polychaeta</taxon>
        <taxon>Sedentaria</taxon>
        <taxon>Canalipalpata</taxon>
        <taxon>Terebellida</taxon>
        <taxon>Terebelliformia</taxon>
        <taxon>Alvinellidae</taxon>
        <taxon>Paralvinella</taxon>
    </lineage>
</organism>
<sequence>KKTTIKINGGSEINFGQDLETVDSGEVTIETVVAEDYGESTTVCTRTSKDGENVNCGNCTNLTCQFTVTETTPADVITVHIVIDTIQDSSIDFNVYVKGMLLVNIC</sequence>
<accession>A0AAD9IT09</accession>
<name>A0AAD9IT09_9ANNE</name>
<protein>
    <submittedName>
        <fullName evidence="1">Uncharacterized protein</fullName>
    </submittedName>
</protein>
<reference evidence="1" key="1">
    <citation type="journal article" date="2023" name="Mol. Biol. Evol.">
        <title>Third-Generation Sequencing Reveals the Adaptive Role of the Epigenome in Three Deep-Sea Polychaetes.</title>
        <authorList>
            <person name="Perez M."/>
            <person name="Aroh O."/>
            <person name="Sun Y."/>
            <person name="Lan Y."/>
            <person name="Juniper S.K."/>
            <person name="Young C.R."/>
            <person name="Angers B."/>
            <person name="Qian P.Y."/>
        </authorList>
    </citation>
    <scope>NUCLEOTIDE SEQUENCE</scope>
    <source>
        <strain evidence="1">P08H-3</strain>
    </source>
</reference>
<evidence type="ECO:0000313" key="1">
    <source>
        <dbReference type="EMBL" id="KAK2139490.1"/>
    </source>
</evidence>
<comment type="caution">
    <text evidence="1">The sequence shown here is derived from an EMBL/GenBank/DDBJ whole genome shotgun (WGS) entry which is preliminary data.</text>
</comment>
<dbReference type="EMBL" id="JAODUP010001755">
    <property type="protein sequence ID" value="KAK2139490.1"/>
    <property type="molecule type" value="Genomic_DNA"/>
</dbReference>
<dbReference type="Proteomes" id="UP001208570">
    <property type="component" value="Unassembled WGS sequence"/>
</dbReference>
<keyword evidence="2" id="KW-1185">Reference proteome</keyword>
<dbReference type="AlphaFoldDB" id="A0AAD9IT09"/>
<proteinExistence type="predicted"/>
<evidence type="ECO:0000313" key="2">
    <source>
        <dbReference type="Proteomes" id="UP001208570"/>
    </source>
</evidence>